<dbReference type="SMART" id="SM00695">
    <property type="entry name" value="DUSP"/>
    <property type="match status" value="2"/>
</dbReference>
<dbReference type="Gene3D" id="3.30.2230.10">
    <property type="entry name" value="DUSP-like"/>
    <property type="match status" value="2"/>
</dbReference>
<dbReference type="InterPro" id="IPR035927">
    <property type="entry name" value="DUSP-like_sf"/>
</dbReference>
<dbReference type="InterPro" id="IPR018200">
    <property type="entry name" value="USP_CS"/>
</dbReference>
<accession>A0AAV8XC02</accession>
<evidence type="ECO:0000313" key="6">
    <source>
        <dbReference type="Proteomes" id="UP001162156"/>
    </source>
</evidence>
<dbReference type="GO" id="GO:0005829">
    <property type="term" value="C:cytosol"/>
    <property type="evidence" value="ECO:0007669"/>
    <property type="project" value="TreeGrafter"/>
</dbReference>
<evidence type="ECO:0000313" key="5">
    <source>
        <dbReference type="EMBL" id="KAJ8936542.1"/>
    </source>
</evidence>
<comment type="caution">
    <text evidence="5">The sequence shown here is derived from an EMBL/GenBank/DDBJ whole genome shotgun (WGS) entry which is preliminary data.</text>
</comment>
<sequence>MVGTIRKNKRALPPEFVNGKNRPVATSMFAYRDNCTLVSYIPKKGKNVLLISTMHDDDSISEVTGKPEIVMDYNCTKGGVDTVDQLCANYNCACNAQRWPMVLQLPEVLCIHLKRFRHELMFSSKISSAVSFPLKGLDMRPYLHTDCISKVTTYELFSVICHHGTAGGGHYTCFALNSGQWYEFDDQYVTKVTPDKVQTCEAYVLFYQKIRSSADTIRDKAEKISESCGENVQRTYISRQWINRFYYCAEPGPIDNSDFLCQHGAISPDRDLDIDKLAMVVPYDVYDYLFKKFGGCPPFTNLGICPACRALHKRLLMEMETFMQVSREAQNQDAPHTHYLSTSWYTQWHNFVQKRNQEPPGPIDNTKINLNQLDLNEAADVPECIWNFFYNIYGGGPEIRIKPPSIQRTGSEDSIPENTDDTVFNIPVLKRGRTESNASVASSSGAPEFVIPTLKKDKKDVKPMIDKTMYSHGEPMETTQMPNNGVNGTDNEFGGTQEENCVETGISKNESDIVQNHLSNNVGKKLASAVLTNVDDDIDEEEGEEIRNNKRHRRRRKNLVNSSL</sequence>
<evidence type="ECO:0000256" key="1">
    <source>
        <dbReference type="ARBA" id="ARBA00009085"/>
    </source>
</evidence>
<dbReference type="InterPro" id="IPR006615">
    <property type="entry name" value="Pept_C19_DUSP"/>
</dbReference>
<dbReference type="PROSITE" id="PS50235">
    <property type="entry name" value="USP_3"/>
    <property type="match status" value="1"/>
</dbReference>
<dbReference type="Gene3D" id="3.90.70.10">
    <property type="entry name" value="Cysteine proteinases"/>
    <property type="match status" value="1"/>
</dbReference>
<dbReference type="PROSITE" id="PS51283">
    <property type="entry name" value="DUSP"/>
    <property type="match status" value="2"/>
</dbReference>
<name>A0AAV8XC02_9CUCU</name>
<proteinExistence type="inferred from homology"/>
<feature type="compositionally biased region" description="Acidic residues" evidence="2">
    <location>
        <begin position="535"/>
        <end position="544"/>
    </location>
</feature>
<evidence type="ECO:0008006" key="7">
    <source>
        <dbReference type="Google" id="ProtNLM"/>
    </source>
</evidence>
<dbReference type="Proteomes" id="UP001162156">
    <property type="component" value="Unassembled WGS sequence"/>
</dbReference>
<dbReference type="PROSITE" id="PS00973">
    <property type="entry name" value="USP_2"/>
    <property type="match status" value="1"/>
</dbReference>
<feature type="region of interest" description="Disordered" evidence="2">
    <location>
        <begin position="535"/>
        <end position="564"/>
    </location>
</feature>
<dbReference type="GO" id="GO:0004843">
    <property type="term" value="F:cysteine-type deubiquitinase activity"/>
    <property type="evidence" value="ECO:0007669"/>
    <property type="project" value="InterPro"/>
</dbReference>
<feature type="compositionally biased region" description="Basic residues" evidence="2">
    <location>
        <begin position="549"/>
        <end position="558"/>
    </location>
</feature>
<dbReference type="EMBL" id="JANEYF010003408">
    <property type="protein sequence ID" value="KAJ8936542.1"/>
    <property type="molecule type" value="Genomic_DNA"/>
</dbReference>
<dbReference type="SUPFAM" id="SSF54001">
    <property type="entry name" value="Cysteine proteinases"/>
    <property type="match status" value="1"/>
</dbReference>
<gene>
    <name evidence="5" type="ORF">NQ314_012282</name>
</gene>
<feature type="domain" description="DUSP" evidence="4">
    <location>
        <begin position="208"/>
        <end position="305"/>
    </location>
</feature>
<feature type="domain" description="DUSP" evidence="4">
    <location>
        <begin position="313"/>
        <end position="405"/>
    </location>
</feature>
<dbReference type="GO" id="GO:0016579">
    <property type="term" value="P:protein deubiquitination"/>
    <property type="evidence" value="ECO:0007669"/>
    <property type="project" value="InterPro"/>
</dbReference>
<dbReference type="Pfam" id="PF06337">
    <property type="entry name" value="DUSP"/>
    <property type="match status" value="2"/>
</dbReference>
<dbReference type="InterPro" id="IPR028889">
    <property type="entry name" value="USP"/>
</dbReference>
<dbReference type="GO" id="GO:0005634">
    <property type="term" value="C:nucleus"/>
    <property type="evidence" value="ECO:0007669"/>
    <property type="project" value="TreeGrafter"/>
</dbReference>
<dbReference type="InterPro" id="IPR001394">
    <property type="entry name" value="Peptidase_C19_UCH"/>
</dbReference>
<feature type="domain" description="USP" evidence="3">
    <location>
        <begin position="1"/>
        <end position="210"/>
    </location>
</feature>
<keyword evidence="6" id="KW-1185">Reference proteome</keyword>
<dbReference type="InterPro" id="IPR050164">
    <property type="entry name" value="Peptidase_C19"/>
</dbReference>
<protein>
    <recommendedName>
        <fullName evidence="7">Ubiquitinyl hydrolase 1</fullName>
    </recommendedName>
</protein>
<organism evidence="5 6">
    <name type="scientific">Rhamnusium bicolor</name>
    <dbReference type="NCBI Taxonomy" id="1586634"/>
    <lineage>
        <taxon>Eukaryota</taxon>
        <taxon>Metazoa</taxon>
        <taxon>Ecdysozoa</taxon>
        <taxon>Arthropoda</taxon>
        <taxon>Hexapoda</taxon>
        <taxon>Insecta</taxon>
        <taxon>Pterygota</taxon>
        <taxon>Neoptera</taxon>
        <taxon>Endopterygota</taxon>
        <taxon>Coleoptera</taxon>
        <taxon>Polyphaga</taxon>
        <taxon>Cucujiformia</taxon>
        <taxon>Chrysomeloidea</taxon>
        <taxon>Cerambycidae</taxon>
        <taxon>Lepturinae</taxon>
        <taxon>Rhagiini</taxon>
        <taxon>Rhamnusium</taxon>
    </lineage>
</organism>
<dbReference type="PANTHER" id="PTHR24006:SF823">
    <property type="entry name" value="UBIQUITIN CARBOXYL-TERMINAL HYDROLASE"/>
    <property type="match status" value="1"/>
</dbReference>
<dbReference type="SUPFAM" id="SSF143791">
    <property type="entry name" value="DUSP-like"/>
    <property type="match status" value="2"/>
</dbReference>
<dbReference type="InterPro" id="IPR038765">
    <property type="entry name" value="Papain-like_cys_pep_sf"/>
</dbReference>
<dbReference type="Pfam" id="PF00443">
    <property type="entry name" value="UCH"/>
    <property type="match status" value="1"/>
</dbReference>
<evidence type="ECO:0000259" key="3">
    <source>
        <dbReference type="PROSITE" id="PS50235"/>
    </source>
</evidence>
<comment type="similarity">
    <text evidence="1">Belongs to the peptidase C19 family.</text>
</comment>
<evidence type="ECO:0000259" key="4">
    <source>
        <dbReference type="PROSITE" id="PS51283"/>
    </source>
</evidence>
<evidence type="ECO:0000256" key="2">
    <source>
        <dbReference type="SAM" id="MobiDB-lite"/>
    </source>
</evidence>
<dbReference type="AlphaFoldDB" id="A0AAV8XC02"/>
<reference evidence="5" key="1">
    <citation type="journal article" date="2023" name="Insect Mol. Biol.">
        <title>Genome sequencing provides insights into the evolution of gene families encoding plant cell wall-degrading enzymes in longhorned beetles.</title>
        <authorList>
            <person name="Shin N.R."/>
            <person name="Okamura Y."/>
            <person name="Kirsch R."/>
            <person name="Pauchet Y."/>
        </authorList>
    </citation>
    <scope>NUCLEOTIDE SEQUENCE</scope>
    <source>
        <strain evidence="5">RBIC_L_NR</strain>
    </source>
</reference>
<dbReference type="PANTHER" id="PTHR24006">
    <property type="entry name" value="UBIQUITIN CARBOXYL-TERMINAL HYDROLASE"/>
    <property type="match status" value="1"/>
</dbReference>